<evidence type="ECO:0000313" key="2">
    <source>
        <dbReference type="Proteomes" id="UP000530234"/>
    </source>
</evidence>
<dbReference type="AlphaFoldDB" id="A0A7W3T0M2"/>
<sequence length="99" mass="11009">MGDGDPDLLVKFERVRELGRKLRFVATEFENSESIASDYAEEAGHDGLAHELEQFAENWSKKRRQVIDAVGSFADIVDSAEEAFGGLDTELYKALTGEI</sequence>
<gene>
    <name evidence="1" type="ORF">FOE67_04115</name>
</gene>
<protein>
    <recommendedName>
        <fullName evidence="3">Excreted virulence factor EspC (Type VII ESX diderm)</fullName>
    </recommendedName>
</protein>
<proteinExistence type="predicted"/>
<name>A0A7W3T0M2_9ACTN</name>
<keyword evidence="2" id="KW-1185">Reference proteome</keyword>
<reference evidence="2" key="1">
    <citation type="submission" date="2019-10" db="EMBL/GenBank/DDBJ databases">
        <title>Streptomyces sp. nov., a novel actinobacterium isolated from alkaline environment.</title>
        <authorList>
            <person name="Golinska P."/>
        </authorList>
    </citation>
    <scope>NUCLEOTIDE SEQUENCE [LARGE SCALE GENOMIC DNA]</scope>
    <source>
        <strain evidence="2">DSM 42108</strain>
    </source>
</reference>
<evidence type="ECO:0000313" key="1">
    <source>
        <dbReference type="EMBL" id="MBB0228715.1"/>
    </source>
</evidence>
<dbReference type="Proteomes" id="UP000530234">
    <property type="component" value="Unassembled WGS sequence"/>
</dbReference>
<dbReference type="RefSeq" id="WP_182660502.1">
    <property type="nucleotide sequence ID" value="NZ_VKHS01000047.1"/>
</dbReference>
<dbReference type="EMBL" id="VKHS01000047">
    <property type="protein sequence ID" value="MBB0228715.1"/>
    <property type="molecule type" value="Genomic_DNA"/>
</dbReference>
<organism evidence="1 2">
    <name type="scientific">Streptomyces calidiresistens</name>
    <dbReference type="NCBI Taxonomy" id="1485586"/>
    <lineage>
        <taxon>Bacteria</taxon>
        <taxon>Bacillati</taxon>
        <taxon>Actinomycetota</taxon>
        <taxon>Actinomycetes</taxon>
        <taxon>Kitasatosporales</taxon>
        <taxon>Streptomycetaceae</taxon>
        <taxon>Streptomyces</taxon>
    </lineage>
</organism>
<evidence type="ECO:0008006" key="3">
    <source>
        <dbReference type="Google" id="ProtNLM"/>
    </source>
</evidence>
<comment type="caution">
    <text evidence="1">The sequence shown here is derived from an EMBL/GenBank/DDBJ whole genome shotgun (WGS) entry which is preliminary data.</text>
</comment>
<accession>A0A7W3T0M2</accession>